<comment type="caution">
    <text evidence="1">The sequence shown here is derived from an EMBL/GenBank/DDBJ whole genome shotgun (WGS) entry which is preliminary data.</text>
</comment>
<accession>A0A392M105</accession>
<protein>
    <submittedName>
        <fullName evidence="1">Uncharacterized protein</fullName>
    </submittedName>
</protein>
<sequence>MESSSASPNQNSFDLALIGTPGNLIEAVENFVPSFEEDLKYGIDPSGCKKRKGSEELERKSAKKVKAVEKSSEDISLEASEIKSREKNIKKKLEGNLPDIISSNSEEARLNPSKGITKLHQTISPNIVSSVISSAACVLTENSPSSDSSINQFFLLENPQPDHLKLSDGKVSQAVLNPSQITSPLTCDKLMISENVLDQALFNE</sequence>
<evidence type="ECO:0000313" key="1">
    <source>
        <dbReference type="EMBL" id="MCH80980.1"/>
    </source>
</evidence>
<organism evidence="1 2">
    <name type="scientific">Trifolium medium</name>
    <dbReference type="NCBI Taxonomy" id="97028"/>
    <lineage>
        <taxon>Eukaryota</taxon>
        <taxon>Viridiplantae</taxon>
        <taxon>Streptophyta</taxon>
        <taxon>Embryophyta</taxon>
        <taxon>Tracheophyta</taxon>
        <taxon>Spermatophyta</taxon>
        <taxon>Magnoliopsida</taxon>
        <taxon>eudicotyledons</taxon>
        <taxon>Gunneridae</taxon>
        <taxon>Pentapetalae</taxon>
        <taxon>rosids</taxon>
        <taxon>fabids</taxon>
        <taxon>Fabales</taxon>
        <taxon>Fabaceae</taxon>
        <taxon>Papilionoideae</taxon>
        <taxon>50 kb inversion clade</taxon>
        <taxon>NPAAA clade</taxon>
        <taxon>Hologalegina</taxon>
        <taxon>IRL clade</taxon>
        <taxon>Trifolieae</taxon>
        <taxon>Trifolium</taxon>
    </lineage>
</organism>
<dbReference type="Proteomes" id="UP000265520">
    <property type="component" value="Unassembled WGS sequence"/>
</dbReference>
<evidence type="ECO:0000313" key="2">
    <source>
        <dbReference type="Proteomes" id="UP000265520"/>
    </source>
</evidence>
<name>A0A392M105_9FABA</name>
<dbReference type="EMBL" id="LXQA010001720">
    <property type="protein sequence ID" value="MCH80980.1"/>
    <property type="molecule type" value="Genomic_DNA"/>
</dbReference>
<proteinExistence type="predicted"/>
<reference evidence="1 2" key="1">
    <citation type="journal article" date="2018" name="Front. Plant Sci.">
        <title>Red Clover (Trifolium pratense) and Zigzag Clover (T. medium) - A Picture of Genomic Similarities and Differences.</title>
        <authorList>
            <person name="Dluhosova J."/>
            <person name="Istvanek J."/>
            <person name="Nedelnik J."/>
            <person name="Repkova J."/>
        </authorList>
    </citation>
    <scope>NUCLEOTIDE SEQUENCE [LARGE SCALE GENOMIC DNA]</scope>
    <source>
        <strain evidence="2">cv. 10/8</strain>
        <tissue evidence="1">Leaf</tissue>
    </source>
</reference>
<keyword evidence="2" id="KW-1185">Reference proteome</keyword>
<dbReference type="AlphaFoldDB" id="A0A392M105"/>
<gene>
    <name evidence="1" type="ORF">A2U01_0001758</name>
</gene>